<protein>
    <recommendedName>
        <fullName evidence="2">EthD domain-containing protein</fullName>
    </recommendedName>
</protein>
<dbReference type="Gene3D" id="3.30.70.100">
    <property type="match status" value="1"/>
</dbReference>
<reference evidence="4" key="1">
    <citation type="journal article" date="2014" name="Genome Announc.">
        <title>Genome sequence and annotation of Acremonium chrysogenum, producer of the beta-lactam antibiotic cephalosporin C.</title>
        <authorList>
            <person name="Terfehr D."/>
            <person name="Dahlmann T.A."/>
            <person name="Specht T."/>
            <person name="Zadra I."/>
            <person name="Kuernsteiner H."/>
            <person name="Kueck U."/>
        </authorList>
    </citation>
    <scope>NUCLEOTIDE SEQUENCE [LARGE SCALE GENOMIC DNA]</scope>
    <source>
        <strain evidence="4">ATCC 11550 / CBS 779.69 / DSM 880 / IAM 14645 / JCM 23072 / IMI 49137</strain>
    </source>
</reference>
<sequence length="141" mass="16523">MMNTEPLIRISICIKRRPGMSEDEFSDYWVNKHGPLAAEWLLRCGIVRYVQYHTTSKHRNLAKKMSDAVGRPGLQYDGMADFYVHKYEDFEAAFLDPEYQERIRPDELRFVDMDSIALTVGVEHIPVDDGKLVEKHERTEF</sequence>
<accession>A0A086SVT6</accession>
<evidence type="ECO:0000256" key="1">
    <source>
        <dbReference type="ARBA" id="ARBA00005986"/>
    </source>
</evidence>
<dbReference type="Pfam" id="PF07110">
    <property type="entry name" value="EthD"/>
    <property type="match status" value="1"/>
</dbReference>
<dbReference type="Proteomes" id="UP000029964">
    <property type="component" value="Unassembled WGS sequence"/>
</dbReference>
<evidence type="ECO:0000313" key="3">
    <source>
        <dbReference type="EMBL" id="KFH41218.1"/>
    </source>
</evidence>
<dbReference type="InterPro" id="IPR011008">
    <property type="entry name" value="Dimeric_a/b-barrel"/>
</dbReference>
<dbReference type="EMBL" id="JPKY01000140">
    <property type="protein sequence ID" value="KFH41218.1"/>
    <property type="molecule type" value="Genomic_DNA"/>
</dbReference>
<comment type="similarity">
    <text evidence="1">Belongs to the tpcK family.</text>
</comment>
<keyword evidence="4" id="KW-1185">Reference proteome</keyword>
<evidence type="ECO:0000259" key="2">
    <source>
        <dbReference type="Pfam" id="PF07110"/>
    </source>
</evidence>
<dbReference type="HOGENOM" id="CLU_115019_0_1_1"/>
<dbReference type="InterPro" id="IPR009799">
    <property type="entry name" value="EthD_dom"/>
</dbReference>
<name>A0A086SVT6_HAPC1</name>
<gene>
    <name evidence="3" type="ORF">ACRE_080700</name>
</gene>
<dbReference type="NCBIfam" id="TIGR02118">
    <property type="entry name" value="EthD family reductase"/>
    <property type="match status" value="1"/>
</dbReference>
<dbReference type="AlphaFoldDB" id="A0A086SVT6"/>
<evidence type="ECO:0000313" key="4">
    <source>
        <dbReference type="Proteomes" id="UP000029964"/>
    </source>
</evidence>
<organism evidence="3 4">
    <name type="scientific">Hapsidospora chrysogenum (strain ATCC 11550 / CBS 779.69 / DSM 880 / IAM 14645 / JCM 23072 / IMI 49137)</name>
    <name type="common">Acremonium chrysogenum</name>
    <dbReference type="NCBI Taxonomy" id="857340"/>
    <lineage>
        <taxon>Eukaryota</taxon>
        <taxon>Fungi</taxon>
        <taxon>Dikarya</taxon>
        <taxon>Ascomycota</taxon>
        <taxon>Pezizomycotina</taxon>
        <taxon>Sordariomycetes</taxon>
        <taxon>Hypocreomycetidae</taxon>
        <taxon>Hypocreales</taxon>
        <taxon>Bionectriaceae</taxon>
        <taxon>Hapsidospora</taxon>
    </lineage>
</organism>
<comment type="caution">
    <text evidence="3">The sequence shown here is derived from an EMBL/GenBank/DDBJ whole genome shotgun (WGS) entry which is preliminary data.</text>
</comment>
<dbReference type="OrthoDB" id="3454835at2759"/>
<dbReference type="STRING" id="857340.A0A086SVT6"/>
<dbReference type="SUPFAM" id="SSF54909">
    <property type="entry name" value="Dimeric alpha+beta barrel"/>
    <property type="match status" value="1"/>
</dbReference>
<dbReference type="GO" id="GO:0016491">
    <property type="term" value="F:oxidoreductase activity"/>
    <property type="evidence" value="ECO:0007669"/>
    <property type="project" value="InterPro"/>
</dbReference>
<proteinExistence type="inferred from homology"/>
<feature type="domain" description="EthD" evidence="2">
    <location>
        <begin position="17"/>
        <end position="113"/>
    </location>
</feature>